<keyword evidence="3" id="KW-1185">Reference proteome</keyword>
<keyword evidence="1" id="KW-0472">Membrane</keyword>
<evidence type="ECO:0000256" key="1">
    <source>
        <dbReference type="SAM" id="Phobius"/>
    </source>
</evidence>
<protein>
    <recommendedName>
        <fullName evidence="4">Large extracellular alpha-helical protein</fullName>
    </recommendedName>
</protein>
<dbReference type="Proteomes" id="UP001142291">
    <property type="component" value="Unassembled WGS sequence"/>
</dbReference>
<reference evidence="2" key="2">
    <citation type="submission" date="2023-01" db="EMBL/GenBank/DDBJ databases">
        <authorList>
            <person name="Sun Q."/>
            <person name="Evtushenko L."/>
        </authorList>
    </citation>
    <scope>NUCLEOTIDE SEQUENCE</scope>
    <source>
        <strain evidence="2">VKM Ac-1940</strain>
    </source>
</reference>
<name>A0A9W6M6Z9_9MICO</name>
<gene>
    <name evidence="2" type="ORF">GCM10017591_25000</name>
</gene>
<keyword evidence="1" id="KW-1133">Transmembrane helix</keyword>
<evidence type="ECO:0008006" key="4">
    <source>
        <dbReference type="Google" id="ProtNLM"/>
    </source>
</evidence>
<keyword evidence="1" id="KW-0812">Transmembrane</keyword>
<dbReference type="InterPro" id="IPR043777">
    <property type="entry name" value="DUF5719"/>
</dbReference>
<evidence type="ECO:0000313" key="3">
    <source>
        <dbReference type="Proteomes" id="UP001142291"/>
    </source>
</evidence>
<evidence type="ECO:0000313" key="2">
    <source>
        <dbReference type="EMBL" id="GLJ96437.1"/>
    </source>
</evidence>
<comment type="caution">
    <text evidence="2">The sequence shown here is derived from an EMBL/GenBank/DDBJ whole genome shotgun (WGS) entry which is preliminary data.</text>
</comment>
<dbReference type="RefSeq" id="WP_204964293.1">
    <property type="nucleotide sequence ID" value="NZ_BAAAUR010000015.1"/>
</dbReference>
<sequence length="466" mass="44956">MSSSPRTRAIGYVVGALVTAAVVAAAGAVIVFDAPSVTRDVVAVDAQPPAAESVAACVGPLLASGRDSTQAALLTDAAAQAVTSGVASGGSEASTSLTQTDVAAGEGATVVSAPPASDGTRTDLSAAGSARVSAADLSGFAASACMRAQPETWLVGGAATTGAADLVLLANPGDVPALVTLTVYGATGRTAPAAGKGIVVAAHSQRTVALASLALGEENPVVHVVSSQAPVRAALQTSFTRGLVPTGVDQVSAAGAPATTLLIPGVPVVVPPGDAGASNVATSLRLVAPDGAGTATVTVESGAGAVQTQSVPLIAGVPLHLDLGSLPVGTYTVRVAATVPVTGAVWATTGFGQGSDFGWFTPAHLLGEPALVAVAAGPSSRITFAAPDGAAEQVTLSRADGSDARQIPVPAGGSATVPVDADAVYRLSSESGPFAASVSYAANGAIAGYSAQPGDAATSAIVVRPR</sequence>
<dbReference type="Pfam" id="PF18986">
    <property type="entry name" value="DUF5719"/>
    <property type="match status" value="1"/>
</dbReference>
<proteinExistence type="predicted"/>
<dbReference type="AlphaFoldDB" id="A0A9W6M6Z9"/>
<accession>A0A9W6M6Z9</accession>
<feature type="transmembrane region" description="Helical" evidence="1">
    <location>
        <begin position="12"/>
        <end position="32"/>
    </location>
</feature>
<organism evidence="2 3">
    <name type="scientific">Microbacterium dextranolyticum</name>
    <dbReference type="NCBI Taxonomy" id="36806"/>
    <lineage>
        <taxon>Bacteria</taxon>
        <taxon>Bacillati</taxon>
        <taxon>Actinomycetota</taxon>
        <taxon>Actinomycetes</taxon>
        <taxon>Micrococcales</taxon>
        <taxon>Microbacteriaceae</taxon>
        <taxon>Microbacterium</taxon>
    </lineage>
</organism>
<dbReference type="EMBL" id="BSER01000011">
    <property type="protein sequence ID" value="GLJ96437.1"/>
    <property type="molecule type" value="Genomic_DNA"/>
</dbReference>
<reference evidence="2" key="1">
    <citation type="journal article" date="2014" name="Int. J. Syst. Evol. Microbiol.">
        <title>Complete genome sequence of Corynebacterium casei LMG S-19264T (=DSM 44701T), isolated from a smear-ripened cheese.</title>
        <authorList>
            <consortium name="US DOE Joint Genome Institute (JGI-PGF)"/>
            <person name="Walter F."/>
            <person name="Albersmeier A."/>
            <person name="Kalinowski J."/>
            <person name="Ruckert C."/>
        </authorList>
    </citation>
    <scope>NUCLEOTIDE SEQUENCE</scope>
    <source>
        <strain evidence="2">VKM Ac-1940</strain>
    </source>
</reference>